<comment type="subcellular location">
    <subcellularLocation>
        <location evidence="1">Cell inner membrane</location>
        <topology evidence="1">Multi-pass membrane protein</topology>
    </subcellularLocation>
</comment>
<dbReference type="SUPFAM" id="SSF52540">
    <property type="entry name" value="P-loop containing nucleoside triphosphate hydrolases"/>
    <property type="match status" value="1"/>
</dbReference>
<feature type="transmembrane region" description="Helical" evidence="9">
    <location>
        <begin position="432"/>
        <end position="450"/>
    </location>
</feature>
<accession>A0A377M4W2</accession>
<proteinExistence type="inferred from homology"/>
<feature type="transmembrane region" description="Helical" evidence="9">
    <location>
        <begin position="408"/>
        <end position="425"/>
    </location>
</feature>
<feature type="transmembrane region" description="Helical" evidence="9">
    <location>
        <begin position="281"/>
        <end position="299"/>
    </location>
</feature>
<feature type="transmembrane region" description="Helical" evidence="9">
    <location>
        <begin position="319"/>
        <end position="347"/>
    </location>
</feature>
<reference evidence="11 12" key="1">
    <citation type="submission" date="2018-06" db="EMBL/GenBank/DDBJ databases">
        <authorList>
            <consortium name="Pathogen Informatics"/>
            <person name="Doyle S."/>
        </authorList>
    </citation>
    <scope>NUCLEOTIDE SEQUENCE [LARGE SCALE GENOMIC DNA]</scope>
    <source>
        <strain evidence="11 12">NCTC10005</strain>
    </source>
</reference>
<evidence type="ECO:0000256" key="8">
    <source>
        <dbReference type="ARBA" id="ARBA00023136"/>
    </source>
</evidence>
<evidence type="ECO:0000256" key="5">
    <source>
        <dbReference type="ARBA" id="ARBA00022519"/>
    </source>
</evidence>
<dbReference type="CDD" id="cd06579">
    <property type="entry name" value="TM_PBP1_transp_AraH_like"/>
    <property type="match status" value="1"/>
</dbReference>
<feature type="domain" description="ABC transporter" evidence="10">
    <location>
        <begin position="19"/>
        <end position="74"/>
    </location>
</feature>
<evidence type="ECO:0000259" key="10">
    <source>
        <dbReference type="Pfam" id="PF00005"/>
    </source>
</evidence>
<sequence>MNLAVTADNSFSRWSLFGHRQAWRWAEEVIARVGVRTRGPGQVLRRLSGGNQQKVAIGKWLRNDASVLIFDEPTKGVDVKAKTDLFQLIDGLAREGKGVIYASGEFAELVGLCDRICVLWDGRIVAEIPGAEAREETLLYYSTGGTASWSKALSVTAAASGRQQIFDFLYRWGMLLTVVALVVVFGLASDSFLDPNNIINILRSIAIVTVIAIGVSISLTVGGFDLSVGSTASLANALVISLFVWHGFGTTESIVITLALCTLVGLFNAFLIVILRIPDMLATLASLFVIQGVAMTYSYGGSITENMVLPSGDMAEGTIPAAFSLLGQVPTIVIIMLAVTLLAQLGLSLTTHGRRMYAIGGNPEAARLSGIRTTRYKVAAYVLASLLAGLGGILLASRIGSSQVNAGGGYLMDAVAAAWIGFSLAGSGKPNALGTLVGAVILGVLSNGLVMLSVPYYAMDIIKGLVLAVALAITYIQKR</sequence>
<dbReference type="PANTHER" id="PTHR32196:SF21">
    <property type="entry name" value="ABC TRANSPORTER PERMEASE PROTEIN YPHD-RELATED"/>
    <property type="match status" value="1"/>
</dbReference>
<evidence type="ECO:0000256" key="7">
    <source>
        <dbReference type="ARBA" id="ARBA00022989"/>
    </source>
</evidence>
<dbReference type="Proteomes" id="UP000255106">
    <property type="component" value="Unassembled WGS sequence"/>
</dbReference>
<evidence type="ECO:0000256" key="3">
    <source>
        <dbReference type="ARBA" id="ARBA00022448"/>
    </source>
</evidence>
<organism evidence="11 12">
    <name type="scientific">Enterobacter cloacae</name>
    <dbReference type="NCBI Taxonomy" id="550"/>
    <lineage>
        <taxon>Bacteria</taxon>
        <taxon>Pseudomonadati</taxon>
        <taxon>Pseudomonadota</taxon>
        <taxon>Gammaproteobacteria</taxon>
        <taxon>Enterobacterales</taxon>
        <taxon>Enterobacteriaceae</taxon>
        <taxon>Enterobacter</taxon>
        <taxon>Enterobacter cloacae complex</taxon>
    </lineage>
</organism>
<dbReference type="InterPro" id="IPR027417">
    <property type="entry name" value="P-loop_NTPase"/>
</dbReference>
<dbReference type="GO" id="GO:0022857">
    <property type="term" value="F:transmembrane transporter activity"/>
    <property type="evidence" value="ECO:0007669"/>
    <property type="project" value="InterPro"/>
</dbReference>
<feature type="transmembrane region" description="Helical" evidence="9">
    <location>
        <begin position="456"/>
        <end position="476"/>
    </location>
</feature>
<dbReference type="GO" id="GO:0016887">
    <property type="term" value="F:ATP hydrolysis activity"/>
    <property type="evidence" value="ECO:0007669"/>
    <property type="project" value="InterPro"/>
</dbReference>
<evidence type="ECO:0000313" key="11">
    <source>
        <dbReference type="EMBL" id="STQ13399.1"/>
    </source>
</evidence>
<keyword evidence="6 9" id="KW-0812">Transmembrane</keyword>
<dbReference type="AlphaFoldDB" id="A0A377M4W2"/>
<keyword evidence="8 9" id="KW-0472">Membrane</keyword>
<feature type="transmembrane region" description="Helical" evidence="9">
    <location>
        <begin position="228"/>
        <end position="248"/>
    </location>
</feature>
<keyword evidence="4" id="KW-1003">Cell membrane</keyword>
<dbReference type="GO" id="GO:0005524">
    <property type="term" value="F:ATP binding"/>
    <property type="evidence" value="ECO:0007669"/>
    <property type="project" value="InterPro"/>
</dbReference>
<dbReference type="InterPro" id="IPR001851">
    <property type="entry name" value="ABC_transp_permease"/>
</dbReference>
<protein>
    <submittedName>
        <fullName evidence="11">Ribose transport system permease protein rbsC</fullName>
    </submittedName>
</protein>
<dbReference type="Pfam" id="PF02653">
    <property type="entry name" value="BPD_transp_2"/>
    <property type="match status" value="1"/>
</dbReference>
<comment type="similarity">
    <text evidence="2">Belongs to the binding-protein-dependent transport system permease family. AraH/RbsC subfamily.</text>
</comment>
<dbReference type="InterPro" id="IPR003439">
    <property type="entry name" value="ABC_transporter-like_ATP-bd"/>
</dbReference>
<evidence type="ECO:0000313" key="12">
    <source>
        <dbReference type="Proteomes" id="UP000255106"/>
    </source>
</evidence>
<dbReference type="EMBL" id="UGJB01000004">
    <property type="protein sequence ID" value="STQ13399.1"/>
    <property type="molecule type" value="Genomic_DNA"/>
</dbReference>
<feature type="transmembrane region" description="Helical" evidence="9">
    <location>
        <begin position="254"/>
        <end position="274"/>
    </location>
</feature>
<keyword evidence="5" id="KW-0997">Cell inner membrane</keyword>
<feature type="transmembrane region" description="Helical" evidence="9">
    <location>
        <begin position="378"/>
        <end position="396"/>
    </location>
</feature>
<evidence type="ECO:0000256" key="9">
    <source>
        <dbReference type="SAM" id="Phobius"/>
    </source>
</evidence>
<dbReference type="GO" id="GO:0005886">
    <property type="term" value="C:plasma membrane"/>
    <property type="evidence" value="ECO:0007669"/>
    <property type="project" value="UniProtKB-SubCell"/>
</dbReference>
<dbReference type="Pfam" id="PF00005">
    <property type="entry name" value="ABC_tran"/>
    <property type="match status" value="1"/>
</dbReference>
<feature type="transmembrane region" description="Helical" evidence="9">
    <location>
        <begin position="169"/>
        <end position="189"/>
    </location>
</feature>
<evidence type="ECO:0000256" key="4">
    <source>
        <dbReference type="ARBA" id="ARBA00022475"/>
    </source>
</evidence>
<evidence type="ECO:0000256" key="1">
    <source>
        <dbReference type="ARBA" id="ARBA00004429"/>
    </source>
</evidence>
<name>A0A377M4W2_ENTCL</name>
<evidence type="ECO:0000256" key="6">
    <source>
        <dbReference type="ARBA" id="ARBA00022692"/>
    </source>
</evidence>
<evidence type="ECO:0000256" key="2">
    <source>
        <dbReference type="ARBA" id="ARBA00007942"/>
    </source>
</evidence>
<gene>
    <name evidence="11" type="primary">rbsC_4</name>
    <name evidence="11" type="ORF">NCTC10005_06221</name>
</gene>
<keyword evidence="7 9" id="KW-1133">Transmembrane helix</keyword>
<keyword evidence="3" id="KW-0813">Transport</keyword>
<dbReference type="Gene3D" id="3.40.50.300">
    <property type="entry name" value="P-loop containing nucleotide triphosphate hydrolases"/>
    <property type="match status" value="1"/>
</dbReference>
<feature type="transmembrane region" description="Helical" evidence="9">
    <location>
        <begin position="201"/>
        <end position="221"/>
    </location>
</feature>
<dbReference type="PANTHER" id="PTHR32196">
    <property type="entry name" value="ABC TRANSPORTER PERMEASE PROTEIN YPHD-RELATED-RELATED"/>
    <property type="match status" value="1"/>
</dbReference>